<dbReference type="PANTHER" id="PTHR19325:SF560">
    <property type="entry name" value="SUSHI, VON WILLEBRAND FACTOR TYPE A, EGF AND PENTRAXIN DOMAIN-CONTAINING PROTEIN 1"/>
    <property type="match status" value="1"/>
</dbReference>
<dbReference type="EMBL" id="CP111023">
    <property type="protein sequence ID" value="WAR22297.1"/>
    <property type="molecule type" value="Genomic_DNA"/>
</dbReference>
<dbReference type="SUPFAM" id="SSF57535">
    <property type="entry name" value="Complement control module/SCR domain"/>
    <property type="match status" value="1"/>
</dbReference>
<evidence type="ECO:0000256" key="3">
    <source>
        <dbReference type="ARBA" id="ARBA00023157"/>
    </source>
</evidence>
<reference evidence="7" key="1">
    <citation type="submission" date="2022-11" db="EMBL/GenBank/DDBJ databases">
        <title>Centuries of genome instability and evolution in soft-shell clam transmissible cancer (bioRxiv).</title>
        <authorList>
            <person name="Hart S.F.M."/>
            <person name="Yonemitsu M.A."/>
            <person name="Giersch R.M."/>
            <person name="Beal B.F."/>
            <person name="Arriagada G."/>
            <person name="Davis B.W."/>
            <person name="Ostrander E.A."/>
            <person name="Goff S.P."/>
            <person name="Metzger M.J."/>
        </authorList>
    </citation>
    <scope>NUCLEOTIDE SEQUENCE</scope>
    <source>
        <strain evidence="7">MELC-2E11</strain>
        <tissue evidence="7">Siphon/mantle</tissue>
    </source>
</reference>
<dbReference type="Proteomes" id="UP001164746">
    <property type="component" value="Chromosome 12"/>
</dbReference>
<organism evidence="7 8">
    <name type="scientific">Mya arenaria</name>
    <name type="common">Soft-shell clam</name>
    <dbReference type="NCBI Taxonomy" id="6604"/>
    <lineage>
        <taxon>Eukaryota</taxon>
        <taxon>Metazoa</taxon>
        <taxon>Spiralia</taxon>
        <taxon>Lophotrochozoa</taxon>
        <taxon>Mollusca</taxon>
        <taxon>Bivalvia</taxon>
        <taxon>Autobranchia</taxon>
        <taxon>Heteroconchia</taxon>
        <taxon>Euheterodonta</taxon>
        <taxon>Imparidentia</taxon>
        <taxon>Neoheterodontei</taxon>
        <taxon>Myida</taxon>
        <taxon>Myoidea</taxon>
        <taxon>Myidae</taxon>
        <taxon>Mya</taxon>
    </lineage>
</organism>
<keyword evidence="1 5" id="KW-0768">Sushi</keyword>
<keyword evidence="2" id="KW-0677">Repeat</keyword>
<evidence type="ECO:0000256" key="5">
    <source>
        <dbReference type="PROSITE-ProRule" id="PRU00302"/>
    </source>
</evidence>
<keyword evidence="3 5" id="KW-1015">Disulfide bond</keyword>
<feature type="disulfide bond" evidence="5">
    <location>
        <begin position="134"/>
        <end position="177"/>
    </location>
</feature>
<dbReference type="InterPro" id="IPR035976">
    <property type="entry name" value="Sushi/SCR/CCP_sf"/>
</dbReference>
<evidence type="ECO:0000313" key="8">
    <source>
        <dbReference type="Proteomes" id="UP001164746"/>
    </source>
</evidence>
<sequence length="213" mass="22383">MKRFGRCQVLMTIGIDESEEVSAVVEDRNGDSTTTTTVNVDNPTDCDKVFLIIVTGSGLFNYVIATGNIGGAFTTATDTDSGDEKLQCNMATIRTNAIASYSLSITVTDTGDSSTDTRTVTVIVENLVIPSVECDQVPSVPNGSIVGGDQSPYAEGQNVTYSCTTGYTINGTAKISCNGSGVWSEPPSCLKDIGSSCSSDAECRITLHTPPYE</sequence>
<evidence type="ECO:0000256" key="2">
    <source>
        <dbReference type="ARBA" id="ARBA00022737"/>
    </source>
</evidence>
<dbReference type="Pfam" id="PF00084">
    <property type="entry name" value="Sushi"/>
    <property type="match status" value="1"/>
</dbReference>
<feature type="domain" description="Sushi" evidence="6">
    <location>
        <begin position="132"/>
        <end position="191"/>
    </location>
</feature>
<keyword evidence="8" id="KW-1185">Reference proteome</keyword>
<dbReference type="InterPro" id="IPR050350">
    <property type="entry name" value="Compl-Cell_Adhes-Reg"/>
</dbReference>
<dbReference type="InterPro" id="IPR000436">
    <property type="entry name" value="Sushi_SCR_CCP_dom"/>
</dbReference>
<dbReference type="PROSITE" id="PS50923">
    <property type="entry name" value="SUSHI"/>
    <property type="match status" value="1"/>
</dbReference>
<accession>A0ABY7FJH4</accession>
<gene>
    <name evidence="7" type="ORF">MAR_016271</name>
</gene>
<evidence type="ECO:0000256" key="1">
    <source>
        <dbReference type="ARBA" id="ARBA00022659"/>
    </source>
</evidence>
<dbReference type="PANTHER" id="PTHR19325">
    <property type="entry name" value="COMPLEMENT COMPONENT-RELATED SUSHI DOMAIN-CONTAINING"/>
    <property type="match status" value="1"/>
</dbReference>
<evidence type="ECO:0000256" key="4">
    <source>
        <dbReference type="ARBA" id="ARBA00023180"/>
    </source>
</evidence>
<evidence type="ECO:0000259" key="6">
    <source>
        <dbReference type="PROSITE" id="PS50923"/>
    </source>
</evidence>
<dbReference type="Gene3D" id="2.10.70.10">
    <property type="entry name" value="Complement Module, domain 1"/>
    <property type="match status" value="1"/>
</dbReference>
<proteinExistence type="predicted"/>
<dbReference type="CDD" id="cd00033">
    <property type="entry name" value="CCP"/>
    <property type="match status" value="1"/>
</dbReference>
<protein>
    <submittedName>
        <fullName evidence="7">CSMD1-like protein</fullName>
    </submittedName>
</protein>
<evidence type="ECO:0000313" key="7">
    <source>
        <dbReference type="EMBL" id="WAR22297.1"/>
    </source>
</evidence>
<comment type="caution">
    <text evidence="5">Lacks conserved residue(s) required for the propagation of feature annotation.</text>
</comment>
<keyword evidence="4" id="KW-0325">Glycoprotein</keyword>
<name>A0ABY7FJH4_MYAAR</name>
<dbReference type="SMART" id="SM00032">
    <property type="entry name" value="CCP"/>
    <property type="match status" value="1"/>
</dbReference>